<dbReference type="Proteomes" id="UP001634747">
    <property type="component" value="Unassembled WGS sequence"/>
</dbReference>
<feature type="repeat" description="TPR" evidence="1">
    <location>
        <begin position="242"/>
        <end position="275"/>
    </location>
</feature>
<dbReference type="Gene3D" id="1.25.40.10">
    <property type="entry name" value="Tetratricopeptide repeat domain"/>
    <property type="match status" value="3"/>
</dbReference>
<dbReference type="Pfam" id="PF13432">
    <property type="entry name" value="TPR_16"/>
    <property type="match status" value="1"/>
</dbReference>
<dbReference type="PROSITE" id="PS50005">
    <property type="entry name" value="TPR"/>
    <property type="match status" value="3"/>
</dbReference>
<dbReference type="PROSITE" id="PS50293">
    <property type="entry name" value="TPR_REGION"/>
    <property type="match status" value="1"/>
</dbReference>
<organism evidence="3 4">
    <name type="scientific">Terriglobus aquaticus</name>
    <dbReference type="NCBI Taxonomy" id="940139"/>
    <lineage>
        <taxon>Bacteria</taxon>
        <taxon>Pseudomonadati</taxon>
        <taxon>Acidobacteriota</taxon>
        <taxon>Terriglobia</taxon>
        <taxon>Terriglobales</taxon>
        <taxon>Acidobacteriaceae</taxon>
        <taxon>Terriglobus</taxon>
    </lineage>
</organism>
<proteinExistence type="predicted"/>
<feature type="repeat" description="TPR" evidence="1">
    <location>
        <begin position="171"/>
        <end position="204"/>
    </location>
</feature>
<comment type="caution">
    <text evidence="3">The sequence shown here is derived from an EMBL/GenBank/DDBJ whole genome shotgun (WGS) entry which is preliminary data.</text>
</comment>
<name>A0ABW9KLB5_9BACT</name>
<dbReference type="PANTHER" id="PTHR12558:SF13">
    <property type="entry name" value="CELL DIVISION CYCLE PROTEIN 27 HOMOLOG"/>
    <property type="match status" value="1"/>
</dbReference>
<sequence length="346" mass="37270">MSAASFRVGCSIALVLFQTALLSAQLTPASTVADDAGCRKTYAAKEFQAAANCFAVIAARKADQPEEASGALLMEAKSLLHANQPDRAEAALRAAVNAAPQTAESLYLLGLLLEERNQPKESLEIYTRAAALQPPNGEQLRIVARDYVLLDSYKEAAHWLQKAVAFSPGNAEAWYDLGRVHMHDGRYPDAVTALRKSLAIQPSAKAEDNLGICLEAENQSDAALSAYAKAVTLADAEPHPSEQPFVDYGKLLDHRNEFSTALPLLKRAADLNPKSSAAFAELSRAYSGAGQTDAARSAMETAVRLDSGNSRLHFQLGRLYRASGRTAEAQREFELSSKLYGEKSAE</sequence>
<dbReference type="SMART" id="SM00028">
    <property type="entry name" value="TPR"/>
    <property type="match status" value="8"/>
</dbReference>
<evidence type="ECO:0000256" key="2">
    <source>
        <dbReference type="SAM" id="SignalP"/>
    </source>
</evidence>
<feature type="signal peptide" evidence="2">
    <location>
        <begin position="1"/>
        <end position="24"/>
    </location>
</feature>
<dbReference type="SUPFAM" id="SSF81901">
    <property type="entry name" value="HCP-like"/>
    <property type="match status" value="1"/>
</dbReference>
<evidence type="ECO:0000313" key="3">
    <source>
        <dbReference type="EMBL" id="MFN2975731.1"/>
    </source>
</evidence>
<reference evidence="3 4" key="1">
    <citation type="submission" date="2024-12" db="EMBL/GenBank/DDBJ databases">
        <authorList>
            <person name="Lee Y."/>
        </authorList>
    </citation>
    <scope>NUCLEOTIDE SEQUENCE [LARGE SCALE GENOMIC DNA]</scope>
    <source>
        <strain evidence="3 4">03SUJ4</strain>
    </source>
</reference>
<dbReference type="PANTHER" id="PTHR12558">
    <property type="entry name" value="CELL DIVISION CYCLE 16,23,27"/>
    <property type="match status" value="1"/>
</dbReference>
<accession>A0ABW9KLB5</accession>
<feature type="chain" id="PRO_5047504188" evidence="2">
    <location>
        <begin position="25"/>
        <end position="346"/>
    </location>
</feature>
<dbReference type="RefSeq" id="WP_263412755.1">
    <property type="nucleotide sequence ID" value="NZ_BAABBH010000001.1"/>
</dbReference>
<feature type="repeat" description="TPR" evidence="1">
    <location>
        <begin position="103"/>
        <end position="136"/>
    </location>
</feature>
<evidence type="ECO:0000256" key="1">
    <source>
        <dbReference type="PROSITE-ProRule" id="PRU00339"/>
    </source>
</evidence>
<dbReference type="Pfam" id="PF14559">
    <property type="entry name" value="TPR_19"/>
    <property type="match status" value="2"/>
</dbReference>
<dbReference type="InterPro" id="IPR019734">
    <property type="entry name" value="TPR_rpt"/>
</dbReference>
<keyword evidence="4" id="KW-1185">Reference proteome</keyword>
<dbReference type="EMBL" id="JBJYXY010000001">
    <property type="protein sequence ID" value="MFN2975731.1"/>
    <property type="molecule type" value="Genomic_DNA"/>
</dbReference>
<evidence type="ECO:0000313" key="4">
    <source>
        <dbReference type="Proteomes" id="UP001634747"/>
    </source>
</evidence>
<keyword evidence="2" id="KW-0732">Signal</keyword>
<keyword evidence="1" id="KW-0802">TPR repeat</keyword>
<gene>
    <name evidence="3" type="ORF">ACK2TP_08140</name>
</gene>
<protein>
    <submittedName>
        <fullName evidence="3">Tetratricopeptide repeat protein</fullName>
    </submittedName>
</protein>
<dbReference type="InterPro" id="IPR011990">
    <property type="entry name" value="TPR-like_helical_dom_sf"/>
</dbReference>